<sequence>MGGCFSDMKGAKEAVGGVNQKATNNNNDAVDFFYTSQGFQPLFTQVELSFSAYDLLDMDITSKSDPMLVVYAKKEDGKFEELGRTEVITNCLNPEWIEKINIAFHFEIVQPLVFHVYDIDTTYHSVSTKTLKLKDQDFIGEATCNLSEIVTKQNKSLTLKLQSKNGNINGKKNLGTVTIRAEETVSSRSVVEIIFRCSHLDNKDIFSKSDPFLRISRMVESGGTIPICKTEVIDNNLNPKWKPVCLNFQQFGSKLTLDRFRILTSKFVAIRKMQKSIADLEKLCHERKGANFVVPSKRKGQEKVLKGQLFVDQYNEKEQFSFIDYISSGFELNFMVAIDFTASNGDPQKSDSLHYIDVSGRLNSYQK</sequence>
<keyword evidence="8" id="KW-0472">Membrane</keyword>
<dbReference type="FunFam" id="2.60.40.150:FF:000168">
    <property type="entry name" value="Protein BONZAI 1"/>
    <property type="match status" value="1"/>
</dbReference>
<dbReference type="CDD" id="cd04047">
    <property type="entry name" value="C2B_Copine"/>
    <property type="match status" value="1"/>
</dbReference>
<dbReference type="SUPFAM" id="SSF49562">
    <property type="entry name" value="C2 domain (Calcium/lipid-binding domain, CaLB)"/>
    <property type="match status" value="2"/>
</dbReference>
<feature type="domain" description="C2" evidence="10">
    <location>
        <begin position="24"/>
        <end position="159"/>
    </location>
</feature>
<reference evidence="11 12" key="2">
    <citation type="journal article" date="2017" name="Front. Plant Sci.">
        <title>Gene Classification and Mining of Molecular Markers Useful in Red Clover (Trifolium pratense) Breeding.</title>
        <authorList>
            <person name="Istvanek J."/>
            <person name="Dluhosova J."/>
            <person name="Dluhos P."/>
            <person name="Patkova L."/>
            <person name="Nedelnik J."/>
            <person name="Repkova J."/>
        </authorList>
    </citation>
    <scope>NUCLEOTIDE SEQUENCE [LARGE SCALE GENOMIC DNA]</scope>
    <source>
        <strain evidence="12">cv. Tatra</strain>
        <tissue evidence="11">Young leaves</tissue>
    </source>
</reference>
<organism evidence="11 12">
    <name type="scientific">Trifolium pratense</name>
    <name type="common">Red clover</name>
    <dbReference type="NCBI Taxonomy" id="57577"/>
    <lineage>
        <taxon>Eukaryota</taxon>
        <taxon>Viridiplantae</taxon>
        <taxon>Streptophyta</taxon>
        <taxon>Embryophyta</taxon>
        <taxon>Tracheophyta</taxon>
        <taxon>Spermatophyta</taxon>
        <taxon>Magnoliopsida</taxon>
        <taxon>eudicotyledons</taxon>
        <taxon>Gunneridae</taxon>
        <taxon>Pentapetalae</taxon>
        <taxon>rosids</taxon>
        <taxon>fabids</taxon>
        <taxon>Fabales</taxon>
        <taxon>Fabaceae</taxon>
        <taxon>Papilionoideae</taxon>
        <taxon>50 kb inversion clade</taxon>
        <taxon>NPAAA clade</taxon>
        <taxon>Hologalegina</taxon>
        <taxon>IRL clade</taxon>
        <taxon>Trifolieae</taxon>
        <taxon>Trifolium</taxon>
    </lineage>
</organism>
<dbReference type="Proteomes" id="UP000236291">
    <property type="component" value="Unassembled WGS sequence"/>
</dbReference>
<dbReference type="GO" id="GO:0005544">
    <property type="term" value="F:calcium-dependent phospholipid binding"/>
    <property type="evidence" value="ECO:0007669"/>
    <property type="project" value="InterPro"/>
</dbReference>
<keyword evidence="9" id="KW-0449">Lipoprotein</keyword>
<name>A0A2K3NHG0_TRIPR</name>
<dbReference type="ExpressionAtlas" id="A0A2K3NHG0">
    <property type="expression patterns" value="baseline"/>
</dbReference>
<evidence type="ECO:0000256" key="6">
    <source>
        <dbReference type="ARBA" id="ARBA00022821"/>
    </source>
</evidence>
<comment type="subcellular location">
    <subcellularLocation>
        <location evidence="1">Cell membrane</location>
        <topology evidence="1">Lipid-anchor</topology>
    </subcellularLocation>
</comment>
<evidence type="ECO:0000256" key="1">
    <source>
        <dbReference type="ARBA" id="ARBA00004193"/>
    </source>
</evidence>
<gene>
    <name evidence="11" type="ORF">L195_g025766</name>
</gene>
<dbReference type="Gene3D" id="2.60.40.150">
    <property type="entry name" value="C2 domain"/>
    <property type="match status" value="2"/>
</dbReference>
<dbReference type="GO" id="GO:0005886">
    <property type="term" value="C:plasma membrane"/>
    <property type="evidence" value="ECO:0007669"/>
    <property type="project" value="UniProtKB-SubCell"/>
</dbReference>
<keyword evidence="3" id="KW-1003">Cell membrane</keyword>
<evidence type="ECO:0000313" key="11">
    <source>
        <dbReference type="EMBL" id="PNY02457.1"/>
    </source>
</evidence>
<evidence type="ECO:0000256" key="9">
    <source>
        <dbReference type="ARBA" id="ARBA00023288"/>
    </source>
</evidence>
<dbReference type="AlphaFoldDB" id="A0A2K3NHG0"/>
<dbReference type="GO" id="GO:0006952">
    <property type="term" value="P:defense response"/>
    <property type="evidence" value="ECO:0007669"/>
    <property type="project" value="UniProtKB-KW"/>
</dbReference>
<dbReference type="GO" id="GO:0046872">
    <property type="term" value="F:metal ion binding"/>
    <property type="evidence" value="ECO:0007669"/>
    <property type="project" value="UniProtKB-KW"/>
</dbReference>
<dbReference type="PANTHER" id="PTHR10857:SF120">
    <property type="entry name" value="PROTEIN BONZAI 3"/>
    <property type="match status" value="1"/>
</dbReference>
<evidence type="ECO:0000256" key="8">
    <source>
        <dbReference type="ARBA" id="ARBA00023136"/>
    </source>
</evidence>
<evidence type="ECO:0000313" key="12">
    <source>
        <dbReference type="Proteomes" id="UP000236291"/>
    </source>
</evidence>
<evidence type="ECO:0000259" key="10">
    <source>
        <dbReference type="PROSITE" id="PS50004"/>
    </source>
</evidence>
<proteinExistence type="inferred from homology"/>
<dbReference type="PROSITE" id="PS50004">
    <property type="entry name" value="C2"/>
    <property type="match status" value="2"/>
</dbReference>
<keyword evidence="5" id="KW-0677">Repeat</keyword>
<reference evidence="11 12" key="1">
    <citation type="journal article" date="2014" name="Am. J. Bot.">
        <title>Genome assembly and annotation for red clover (Trifolium pratense; Fabaceae).</title>
        <authorList>
            <person name="Istvanek J."/>
            <person name="Jaros M."/>
            <person name="Krenek A."/>
            <person name="Repkova J."/>
        </authorList>
    </citation>
    <scope>NUCLEOTIDE SEQUENCE [LARGE SCALE GENOMIC DNA]</scope>
    <source>
        <strain evidence="12">cv. Tatra</strain>
        <tissue evidence="11">Young leaves</tissue>
    </source>
</reference>
<dbReference type="Pfam" id="PF00168">
    <property type="entry name" value="C2"/>
    <property type="match status" value="2"/>
</dbReference>
<dbReference type="InterPro" id="IPR037768">
    <property type="entry name" value="C2B_Copine"/>
</dbReference>
<evidence type="ECO:0000256" key="5">
    <source>
        <dbReference type="ARBA" id="ARBA00022737"/>
    </source>
</evidence>
<dbReference type="SMART" id="SM00239">
    <property type="entry name" value="C2"/>
    <property type="match status" value="2"/>
</dbReference>
<dbReference type="EMBL" id="ASHM01021381">
    <property type="protein sequence ID" value="PNY02457.1"/>
    <property type="molecule type" value="Genomic_DNA"/>
</dbReference>
<accession>A0A2K3NHG0</accession>
<evidence type="ECO:0000256" key="7">
    <source>
        <dbReference type="ARBA" id="ARBA00022837"/>
    </source>
</evidence>
<feature type="non-terminal residue" evidence="11">
    <location>
        <position position="367"/>
    </location>
</feature>
<evidence type="ECO:0000256" key="3">
    <source>
        <dbReference type="ARBA" id="ARBA00022475"/>
    </source>
</evidence>
<evidence type="ECO:0000256" key="2">
    <source>
        <dbReference type="ARBA" id="ARBA00009048"/>
    </source>
</evidence>
<comment type="caution">
    <text evidence="11">The sequence shown here is derived from an EMBL/GenBank/DDBJ whole genome shotgun (WGS) entry which is preliminary data.</text>
</comment>
<keyword evidence="6" id="KW-0611">Plant defense</keyword>
<comment type="similarity">
    <text evidence="2">Belongs to the copine family.</text>
</comment>
<keyword evidence="7" id="KW-0106">Calcium</keyword>
<evidence type="ECO:0000256" key="4">
    <source>
        <dbReference type="ARBA" id="ARBA00022723"/>
    </source>
</evidence>
<dbReference type="InterPro" id="IPR045052">
    <property type="entry name" value="Copine"/>
</dbReference>
<dbReference type="PANTHER" id="PTHR10857">
    <property type="entry name" value="COPINE"/>
    <property type="match status" value="1"/>
</dbReference>
<protein>
    <submittedName>
        <fullName evidence="11">Protein BONZAI 3-like</fullName>
    </submittedName>
</protein>
<feature type="domain" description="C2" evidence="10">
    <location>
        <begin position="171"/>
        <end position="294"/>
    </location>
</feature>
<keyword evidence="4" id="KW-0479">Metal-binding</keyword>
<dbReference type="GO" id="GO:0071277">
    <property type="term" value="P:cellular response to calcium ion"/>
    <property type="evidence" value="ECO:0007669"/>
    <property type="project" value="TreeGrafter"/>
</dbReference>
<dbReference type="InterPro" id="IPR035892">
    <property type="entry name" value="C2_domain_sf"/>
</dbReference>
<dbReference type="STRING" id="57577.A0A2K3NHG0"/>
<dbReference type="CDD" id="cd04048">
    <property type="entry name" value="C2A_Copine"/>
    <property type="match status" value="1"/>
</dbReference>
<dbReference type="InterPro" id="IPR000008">
    <property type="entry name" value="C2_dom"/>
</dbReference>